<feature type="region of interest" description="Disordered" evidence="1">
    <location>
        <begin position="83"/>
        <end position="103"/>
    </location>
</feature>
<proteinExistence type="predicted"/>
<keyword evidence="3" id="KW-1185">Reference proteome</keyword>
<gene>
    <name evidence="2" type="ORF">LSINAPIS_LOCUS10454</name>
</gene>
<accession>A0A5E4QMR6</accession>
<reference evidence="2 3" key="1">
    <citation type="submission" date="2017-07" db="EMBL/GenBank/DDBJ databases">
        <authorList>
            <person name="Talla V."/>
            <person name="Backstrom N."/>
        </authorList>
    </citation>
    <scope>NUCLEOTIDE SEQUENCE [LARGE SCALE GENOMIC DNA]</scope>
</reference>
<feature type="region of interest" description="Disordered" evidence="1">
    <location>
        <begin position="114"/>
        <end position="133"/>
    </location>
</feature>
<dbReference type="EMBL" id="FZQP02004223">
    <property type="protein sequence ID" value="VVC99615.1"/>
    <property type="molecule type" value="Genomic_DNA"/>
</dbReference>
<name>A0A5E4QMR6_9NEOP</name>
<dbReference type="Proteomes" id="UP000324832">
    <property type="component" value="Unassembled WGS sequence"/>
</dbReference>
<protein>
    <submittedName>
        <fullName evidence="2">Uncharacterized protein</fullName>
    </submittedName>
</protein>
<organism evidence="2 3">
    <name type="scientific">Leptidea sinapis</name>
    <dbReference type="NCBI Taxonomy" id="189913"/>
    <lineage>
        <taxon>Eukaryota</taxon>
        <taxon>Metazoa</taxon>
        <taxon>Ecdysozoa</taxon>
        <taxon>Arthropoda</taxon>
        <taxon>Hexapoda</taxon>
        <taxon>Insecta</taxon>
        <taxon>Pterygota</taxon>
        <taxon>Neoptera</taxon>
        <taxon>Endopterygota</taxon>
        <taxon>Lepidoptera</taxon>
        <taxon>Glossata</taxon>
        <taxon>Ditrysia</taxon>
        <taxon>Papilionoidea</taxon>
        <taxon>Pieridae</taxon>
        <taxon>Dismorphiinae</taxon>
        <taxon>Leptidea</taxon>
    </lineage>
</organism>
<evidence type="ECO:0000256" key="1">
    <source>
        <dbReference type="SAM" id="MobiDB-lite"/>
    </source>
</evidence>
<sequence length="172" mass="18477">MSFDDIMPSIKENTVRKTVYLQTSLGRADGGLSSAGTQLNTGRGPSECTVTATVSHDPRTPARVAASGNTVFFPCHNSVGFLSRSRRNRDPRRNESRPRGVHGSFIPHVAAHKSTESRSWRGARGEGGVAGRAWNLPGSEASADSAASACGMRRMILPDVMRRPKPSWCAKA</sequence>
<dbReference type="AlphaFoldDB" id="A0A5E4QMR6"/>
<evidence type="ECO:0000313" key="3">
    <source>
        <dbReference type="Proteomes" id="UP000324832"/>
    </source>
</evidence>
<evidence type="ECO:0000313" key="2">
    <source>
        <dbReference type="EMBL" id="VVC99615.1"/>
    </source>
</evidence>